<reference evidence="3 4" key="1">
    <citation type="submission" date="2015-09" db="EMBL/GenBank/DDBJ databases">
        <title>Draft genome sequence of Kouleothrix aurantiaca JCM 19913.</title>
        <authorList>
            <person name="Hemp J."/>
        </authorList>
    </citation>
    <scope>NUCLEOTIDE SEQUENCE [LARGE SCALE GENOMIC DNA]</scope>
    <source>
        <strain evidence="3 4">COM-B</strain>
    </source>
</reference>
<dbReference type="GO" id="GO:0008757">
    <property type="term" value="F:S-adenosylmethionine-dependent methyltransferase activity"/>
    <property type="evidence" value="ECO:0007669"/>
    <property type="project" value="InterPro"/>
</dbReference>
<name>A0A0P9F6A6_9CHLR</name>
<dbReference type="EMBL" id="LJCR01003315">
    <property type="protein sequence ID" value="KPV47706.1"/>
    <property type="molecule type" value="Genomic_DNA"/>
</dbReference>
<proteinExistence type="predicted"/>
<keyword evidence="4" id="KW-1185">Reference proteome</keyword>
<evidence type="ECO:0000313" key="3">
    <source>
        <dbReference type="EMBL" id="KPV47706.1"/>
    </source>
</evidence>
<evidence type="ECO:0000313" key="4">
    <source>
        <dbReference type="Proteomes" id="UP000050509"/>
    </source>
</evidence>
<organism evidence="3 4">
    <name type="scientific">Kouleothrix aurantiaca</name>
    <dbReference type="NCBI Taxonomy" id="186479"/>
    <lineage>
        <taxon>Bacteria</taxon>
        <taxon>Bacillati</taxon>
        <taxon>Chloroflexota</taxon>
        <taxon>Chloroflexia</taxon>
        <taxon>Chloroflexales</taxon>
        <taxon>Roseiflexineae</taxon>
        <taxon>Roseiflexaceae</taxon>
        <taxon>Kouleothrix</taxon>
    </lineage>
</organism>
<feature type="non-terminal residue" evidence="3">
    <location>
        <position position="181"/>
    </location>
</feature>
<accession>A0A0P9F6A6</accession>
<protein>
    <submittedName>
        <fullName evidence="3">Methyltransferase type 11</fullName>
    </submittedName>
</protein>
<dbReference type="InterPro" id="IPR050447">
    <property type="entry name" value="Erg6_SMT_methyltransf"/>
</dbReference>
<evidence type="ECO:0000259" key="2">
    <source>
        <dbReference type="Pfam" id="PF08241"/>
    </source>
</evidence>
<dbReference type="PANTHER" id="PTHR44068">
    <property type="entry name" value="ZGC:194242"/>
    <property type="match status" value="1"/>
</dbReference>
<dbReference type="InterPro" id="IPR029063">
    <property type="entry name" value="SAM-dependent_MTases_sf"/>
</dbReference>
<feature type="domain" description="Methyltransferase type 11" evidence="2">
    <location>
        <begin position="71"/>
        <end position="165"/>
    </location>
</feature>
<dbReference type="AlphaFoldDB" id="A0A0P9F6A6"/>
<dbReference type="Proteomes" id="UP000050509">
    <property type="component" value="Unassembled WGS sequence"/>
</dbReference>
<dbReference type="CDD" id="cd02440">
    <property type="entry name" value="AdoMet_MTases"/>
    <property type="match status" value="1"/>
</dbReference>
<dbReference type="SUPFAM" id="SSF53335">
    <property type="entry name" value="S-adenosyl-L-methionine-dependent methyltransferases"/>
    <property type="match status" value="1"/>
</dbReference>
<keyword evidence="1 3" id="KW-0808">Transferase</keyword>
<keyword evidence="3" id="KW-0489">Methyltransferase</keyword>
<comment type="caution">
    <text evidence="3">The sequence shown here is derived from an EMBL/GenBank/DDBJ whole genome shotgun (WGS) entry which is preliminary data.</text>
</comment>
<evidence type="ECO:0000256" key="1">
    <source>
        <dbReference type="ARBA" id="ARBA00022679"/>
    </source>
</evidence>
<sequence>MATYDQLPEPSINAAREDELTSRIDRWLAHMTWRPDFARWREMRLWQERHQRDRLRLIERYGGGVAGRRILDLGSGMGGTSVALALAGAYPLAFEYNRAYCDIIRLRAARYDQFVPVLNGAGEALPFANATFDLAIAWDVVEHVQDPAQLLSELSRVLKPGGRVLLTIINRYAYRDPHYHL</sequence>
<dbReference type="Pfam" id="PF08241">
    <property type="entry name" value="Methyltransf_11"/>
    <property type="match status" value="1"/>
</dbReference>
<gene>
    <name evidence="3" type="ORF">SE17_42005</name>
</gene>
<dbReference type="InterPro" id="IPR013216">
    <property type="entry name" value="Methyltransf_11"/>
</dbReference>
<dbReference type="PANTHER" id="PTHR44068:SF11">
    <property type="entry name" value="GERANYL DIPHOSPHATE 2-C-METHYLTRANSFERASE"/>
    <property type="match status" value="1"/>
</dbReference>
<dbReference type="GO" id="GO:0032259">
    <property type="term" value="P:methylation"/>
    <property type="evidence" value="ECO:0007669"/>
    <property type="project" value="UniProtKB-KW"/>
</dbReference>
<dbReference type="Gene3D" id="3.40.50.150">
    <property type="entry name" value="Vaccinia Virus protein VP39"/>
    <property type="match status" value="1"/>
</dbReference>